<dbReference type="Pfam" id="PF13302">
    <property type="entry name" value="Acetyltransf_3"/>
    <property type="match status" value="1"/>
</dbReference>
<protein>
    <submittedName>
        <fullName evidence="2">GNAT family N-acetyltransferase</fullName>
    </submittedName>
</protein>
<reference evidence="2 3" key="1">
    <citation type="submission" date="2020-12" db="EMBL/GenBank/DDBJ databases">
        <title>Oil enriched cultivation method for isolating marine PHA-producing bacteria.</title>
        <authorList>
            <person name="Zheng W."/>
            <person name="Yu S."/>
            <person name="Huang Y."/>
        </authorList>
    </citation>
    <scope>NUCLEOTIDE SEQUENCE [LARGE SCALE GENOMIC DNA]</scope>
    <source>
        <strain evidence="2 3">SN0-2</strain>
    </source>
</reference>
<dbReference type="PANTHER" id="PTHR43792:SF1">
    <property type="entry name" value="N-ACETYLTRANSFERASE DOMAIN-CONTAINING PROTEIN"/>
    <property type="match status" value="1"/>
</dbReference>
<dbReference type="Proteomes" id="UP000664293">
    <property type="component" value="Unassembled WGS sequence"/>
</dbReference>
<evidence type="ECO:0000313" key="2">
    <source>
        <dbReference type="EMBL" id="MBN8432294.1"/>
    </source>
</evidence>
<accession>A0ABS3EAG8</accession>
<evidence type="ECO:0000259" key="1">
    <source>
        <dbReference type="PROSITE" id="PS51186"/>
    </source>
</evidence>
<comment type="caution">
    <text evidence="2">The sequence shown here is derived from an EMBL/GenBank/DDBJ whole genome shotgun (WGS) entry which is preliminary data.</text>
</comment>
<dbReference type="Gene3D" id="3.40.630.30">
    <property type="match status" value="1"/>
</dbReference>
<organism evidence="2 3">
    <name type="scientific">Microbulbifer salipaludis</name>
    <dbReference type="NCBI Taxonomy" id="187980"/>
    <lineage>
        <taxon>Bacteria</taxon>
        <taxon>Pseudomonadati</taxon>
        <taxon>Pseudomonadota</taxon>
        <taxon>Gammaproteobacteria</taxon>
        <taxon>Cellvibrionales</taxon>
        <taxon>Microbulbiferaceae</taxon>
        <taxon>Microbulbifer</taxon>
    </lineage>
</organism>
<dbReference type="PROSITE" id="PS51186">
    <property type="entry name" value="GNAT"/>
    <property type="match status" value="1"/>
</dbReference>
<sequence length="170" mass="18825">MPTITTKRVRLRMLSDSEDDARFTLALVNDPDFHRFIGDRGVRTLQDARDYLRRGPIAMYQSHGVGMYCVERKDGTPIGQAGLICREGLDAMDIGFAFLPQYRGCGYAREAAEAVMAWGKAELGLARIVAIAAPGNTSSIRLLEKLGLHREQAITLPGSEEELLLMGWQV</sequence>
<dbReference type="InterPro" id="IPR051531">
    <property type="entry name" value="N-acetyltransferase"/>
</dbReference>
<keyword evidence="3" id="KW-1185">Reference proteome</keyword>
<gene>
    <name evidence="2" type="ORF">JF535_15705</name>
</gene>
<name>A0ABS3EAG8_9GAMM</name>
<dbReference type="PANTHER" id="PTHR43792">
    <property type="entry name" value="GNAT FAMILY, PUTATIVE (AFU_ORTHOLOGUE AFUA_3G00765)-RELATED-RELATED"/>
    <property type="match status" value="1"/>
</dbReference>
<dbReference type="SUPFAM" id="SSF55729">
    <property type="entry name" value="Acyl-CoA N-acyltransferases (Nat)"/>
    <property type="match status" value="1"/>
</dbReference>
<feature type="domain" description="N-acetyltransferase" evidence="1">
    <location>
        <begin position="11"/>
        <end position="170"/>
    </location>
</feature>
<dbReference type="InterPro" id="IPR000182">
    <property type="entry name" value="GNAT_dom"/>
</dbReference>
<dbReference type="InterPro" id="IPR016181">
    <property type="entry name" value="Acyl_CoA_acyltransferase"/>
</dbReference>
<evidence type="ECO:0000313" key="3">
    <source>
        <dbReference type="Proteomes" id="UP000664293"/>
    </source>
</evidence>
<dbReference type="EMBL" id="JAEKJR010000003">
    <property type="protein sequence ID" value="MBN8432294.1"/>
    <property type="molecule type" value="Genomic_DNA"/>
</dbReference>
<proteinExistence type="predicted"/>